<evidence type="ECO:0000256" key="9">
    <source>
        <dbReference type="ARBA" id="ARBA00023887"/>
    </source>
</evidence>
<evidence type="ECO:0000256" key="1">
    <source>
        <dbReference type="ARBA" id="ARBA00022485"/>
    </source>
</evidence>
<keyword evidence="6" id="KW-0411">Iron-sulfur</keyword>
<dbReference type="InterPro" id="IPR005122">
    <property type="entry name" value="Uracil-DNA_glycosylase-like"/>
</dbReference>
<keyword evidence="3" id="KW-0227">DNA damage</keyword>
<dbReference type="InterPro" id="IPR051536">
    <property type="entry name" value="UDG_Type-4/5"/>
</dbReference>
<dbReference type="GO" id="GO:0051539">
    <property type="term" value="F:4 iron, 4 sulfur cluster binding"/>
    <property type="evidence" value="ECO:0007669"/>
    <property type="project" value="UniProtKB-KW"/>
</dbReference>
<sequence>MDLNVSDRLTLDQVVSEPFRPNCQRCPRLVAHLDNVRAEMPEYHCAPVATWGNRRSRVLIVGLAPGLHGANRTGRPFMGDASGRLLFSVLAATGFADQTDASIRLRGCRITNAVRCLPPQNRPTSVELSRCRPYLAHDLDTLGSRASRTNRCIVVLGALAFASVSRLLDVREPFKHGAAVDVADHYRLFASYHPSRLNLNTGRITAEMLKRIFVEVRDYIDDIPVADDALARG</sequence>
<dbReference type="InterPro" id="IPR036895">
    <property type="entry name" value="Uracil-DNA_glycosylase-like_sf"/>
</dbReference>
<dbReference type="GO" id="GO:0004844">
    <property type="term" value="F:uracil DNA N-glycosylase activity"/>
    <property type="evidence" value="ECO:0007669"/>
    <property type="project" value="InterPro"/>
</dbReference>
<evidence type="ECO:0000256" key="5">
    <source>
        <dbReference type="ARBA" id="ARBA00023004"/>
    </source>
</evidence>
<dbReference type="GO" id="GO:0006284">
    <property type="term" value="P:base-excision repair"/>
    <property type="evidence" value="ECO:0007669"/>
    <property type="project" value="InterPro"/>
</dbReference>
<keyword evidence="1" id="KW-0004">4Fe-4S</keyword>
<dbReference type="SUPFAM" id="SSF52141">
    <property type="entry name" value="Uracil-DNA glycosylase-like"/>
    <property type="match status" value="1"/>
</dbReference>
<evidence type="ECO:0000256" key="3">
    <source>
        <dbReference type="ARBA" id="ARBA00022763"/>
    </source>
</evidence>
<dbReference type="SMART" id="SM00987">
    <property type="entry name" value="UreE_C"/>
    <property type="match status" value="1"/>
</dbReference>
<protein>
    <recommendedName>
        <fullName evidence="9">Type-5 uracil-DNA glycosylase</fullName>
    </recommendedName>
</protein>
<evidence type="ECO:0000256" key="7">
    <source>
        <dbReference type="ARBA" id="ARBA00023204"/>
    </source>
</evidence>
<feature type="domain" description="Uracil-DNA glycosylase-like" evidence="10">
    <location>
        <begin position="49"/>
        <end position="213"/>
    </location>
</feature>
<keyword evidence="4" id="KW-0378">Hydrolase</keyword>
<gene>
    <name evidence="11" type="ORF">METZ01_LOCUS35446</name>
</gene>
<organism evidence="11">
    <name type="scientific">marine metagenome</name>
    <dbReference type="NCBI Taxonomy" id="408172"/>
    <lineage>
        <taxon>unclassified sequences</taxon>
        <taxon>metagenomes</taxon>
        <taxon>ecological metagenomes</taxon>
    </lineage>
</organism>
<dbReference type="GO" id="GO:0033958">
    <property type="term" value="F:DNA-deoxyinosine glycosylase activity"/>
    <property type="evidence" value="ECO:0007669"/>
    <property type="project" value="InterPro"/>
</dbReference>
<proteinExistence type="inferred from homology"/>
<evidence type="ECO:0000259" key="10">
    <source>
        <dbReference type="SMART" id="SM00986"/>
    </source>
</evidence>
<evidence type="ECO:0000256" key="6">
    <source>
        <dbReference type="ARBA" id="ARBA00023014"/>
    </source>
</evidence>
<dbReference type="EMBL" id="UINC01001515">
    <property type="protein sequence ID" value="SUZ82592.1"/>
    <property type="molecule type" value="Genomic_DNA"/>
</dbReference>
<reference evidence="11" key="1">
    <citation type="submission" date="2018-05" db="EMBL/GenBank/DDBJ databases">
        <authorList>
            <person name="Lanie J.A."/>
            <person name="Ng W.-L."/>
            <person name="Kazmierczak K.M."/>
            <person name="Andrzejewski T.M."/>
            <person name="Davidsen T.M."/>
            <person name="Wayne K.J."/>
            <person name="Tettelin H."/>
            <person name="Glass J.I."/>
            <person name="Rusch D."/>
            <person name="Podicherti R."/>
            <person name="Tsui H.-C.T."/>
            <person name="Winkler M.E."/>
        </authorList>
    </citation>
    <scope>NUCLEOTIDE SEQUENCE</scope>
</reference>
<accession>A0A381QT73</accession>
<evidence type="ECO:0000256" key="8">
    <source>
        <dbReference type="ARBA" id="ARBA00023779"/>
    </source>
</evidence>
<dbReference type="InterPro" id="IPR044147">
    <property type="entry name" value="UdgB-like"/>
</dbReference>
<keyword evidence="2" id="KW-0479">Metal-binding</keyword>
<dbReference type="Gene3D" id="3.40.470.10">
    <property type="entry name" value="Uracil-DNA glycosylase-like domain"/>
    <property type="match status" value="1"/>
</dbReference>
<evidence type="ECO:0000313" key="11">
    <source>
        <dbReference type="EMBL" id="SUZ82592.1"/>
    </source>
</evidence>
<dbReference type="GO" id="GO:0046872">
    <property type="term" value="F:metal ion binding"/>
    <property type="evidence" value="ECO:0007669"/>
    <property type="project" value="UniProtKB-KW"/>
</dbReference>
<comment type="similarity">
    <text evidence="8">Belongs to the uracil-DNA glycosylase (UDG) superfamily. Type 5 (UDGb) family.</text>
</comment>
<keyword evidence="5" id="KW-0408">Iron</keyword>
<dbReference type="Pfam" id="PF03167">
    <property type="entry name" value="UDG"/>
    <property type="match status" value="1"/>
</dbReference>
<evidence type="ECO:0000256" key="2">
    <source>
        <dbReference type="ARBA" id="ARBA00022723"/>
    </source>
</evidence>
<dbReference type="PANTHER" id="PTHR33693:SF3">
    <property type="entry name" value="TYPE-5 URACIL-DNA GLYCOSYLASE"/>
    <property type="match status" value="1"/>
</dbReference>
<name>A0A381QT73_9ZZZZ</name>
<dbReference type="SMART" id="SM00986">
    <property type="entry name" value="UDG"/>
    <property type="match status" value="1"/>
</dbReference>
<dbReference type="CDD" id="cd10031">
    <property type="entry name" value="UDG-F5_TTUDGB_like"/>
    <property type="match status" value="1"/>
</dbReference>
<dbReference type="AlphaFoldDB" id="A0A381QT73"/>
<evidence type="ECO:0000256" key="4">
    <source>
        <dbReference type="ARBA" id="ARBA00022801"/>
    </source>
</evidence>
<keyword evidence="7" id="KW-0234">DNA repair</keyword>
<dbReference type="PANTHER" id="PTHR33693">
    <property type="entry name" value="TYPE-5 URACIL-DNA GLYCOSYLASE"/>
    <property type="match status" value="1"/>
</dbReference>